<dbReference type="EMBL" id="KQ965802">
    <property type="protein sequence ID" value="KXS11477.1"/>
    <property type="molecule type" value="Genomic_DNA"/>
</dbReference>
<evidence type="ECO:0000313" key="18">
    <source>
        <dbReference type="Proteomes" id="UP000070544"/>
    </source>
</evidence>
<keyword evidence="10" id="KW-0067">ATP-binding</keyword>
<evidence type="ECO:0000256" key="4">
    <source>
        <dbReference type="ARBA" id="ARBA00011209"/>
    </source>
</evidence>
<keyword evidence="9" id="KW-0547">Nucleotide-binding</keyword>
<feature type="domain" description="Aminoacyl-transfer RNA synthetases class-II family profile" evidence="16">
    <location>
        <begin position="225"/>
        <end position="472"/>
    </location>
</feature>
<dbReference type="EC" id="6.1.1.20" evidence="5"/>
<dbReference type="GO" id="GO:0005524">
    <property type="term" value="F:ATP binding"/>
    <property type="evidence" value="ECO:0007669"/>
    <property type="project" value="UniProtKB-KW"/>
</dbReference>
<dbReference type="OrthoDB" id="238316at2759"/>
<evidence type="ECO:0000256" key="8">
    <source>
        <dbReference type="ARBA" id="ARBA00022723"/>
    </source>
</evidence>
<evidence type="ECO:0000256" key="3">
    <source>
        <dbReference type="ARBA" id="ARBA00006703"/>
    </source>
</evidence>
<dbReference type="STRING" id="1344416.A0A139A3T2"/>
<evidence type="ECO:0000256" key="10">
    <source>
        <dbReference type="ARBA" id="ARBA00022840"/>
    </source>
</evidence>
<dbReference type="PANTHER" id="PTHR11538:SF40">
    <property type="entry name" value="PHENYLALANINE--TRNA LIGASE ALPHA SUBUNIT"/>
    <property type="match status" value="1"/>
</dbReference>
<evidence type="ECO:0000256" key="1">
    <source>
        <dbReference type="ARBA" id="ARBA00001946"/>
    </source>
</evidence>
<dbReference type="PROSITE" id="PS50862">
    <property type="entry name" value="AA_TRNA_LIGASE_II"/>
    <property type="match status" value="1"/>
</dbReference>
<dbReference type="Gene3D" id="1.10.10.2320">
    <property type="match status" value="1"/>
</dbReference>
<dbReference type="Gene3D" id="1.10.10.2330">
    <property type="match status" value="1"/>
</dbReference>
<evidence type="ECO:0000256" key="7">
    <source>
        <dbReference type="ARBA" id="ARBA00022598"/>
    </source>
</evidence>
<comment type="catalytic activity">
    <reaction evidence="15">
        <text>tRNA(Phe) + L-phenylalanine + ATP = L-phenylalanyl-tRNA(Phe) + AMP + diphosphate + H(+)</text>
        <dbReference type="Rhea" id="RHEA:19413"/>
        <dbReference type="Rhea" id="RHEA-COMP:9668"/>
        <dbReference type="Rhea" id="RHEA-COMP:9699"/>
        <dbReference type="ChEBI" id="CHEBI:15378"/>
        <dbReference type="ChEBI" id="CHEBI:30616"/>
        <dbReference type="ChEBI" id="CHEBI:33019"/>
        <dbReference type="ChEBI" id="CHEBI:58095"/>
        <dbReference type="ChEBI" id="CHEBI:78442"/>
        <dbReference type="ChEBI" id="CHEBI:78531"/>
        <dbReference type="ChEBI" id="CHEBI:456215"/>
        <dbReference type="EC" id="6.1.1.20"/>
    </reaction>
</comment>
<dbReference type="Gene3D" id="3.30.1370.240">
    <property type="match status" value="1"/>
</dbReference>
<evidence type="ECO:0000256" key="6">
    <source>
        <dbReference type="ARBA" id="ARBA00022490"/>
    </source>
</evidence>
<dbReference type="GO" id="GO:0046872">
    <property type="term" value="F:metal ion binding"/>
    <property type="evidence" value="ECO:0007669"/>
    <property type="project" value="UniProtKB-KW"/>
</dbReference>
<keyword evidence="8" id="KW-0479">Metal-binding</keyword>
<dbReference type="NCBIfam" id="TIGR00468">
    <property type="entry name" value="pheS"/>
    <property type="match status" value="1"/>
</dbReference>
<organism evidence="17 18">
    <name type="scientific">Gonapodya prolifera (strain JEL478)</name>
    <name type="common">Monoblepharis prolifera</name>
    <dbReference type="NCBI Taxonomy" id="1344416"/>
    <lineage>
        <taxon>Eukaryota</taxon>
        <taxon>Fungi</taxon>
        <taxon>Fungi incertae sedis</taxon>
        <taxon>Chytridiomycota</taxon>
        <taxon>Chytridiomycota incertae sedis</taxon>
        <taxon>Monoblepharidomycetes</taxon>
        <taxon>Monoblepharidales</taxon>
        <taxon>Gonapodyaceae</taxon>
        <taxon>Gonapodya</taxon>
    </lineage>
</organism>
<comment type="subcellular location">
    <subcellularLocation>
        <location evidence="2">Cytoplasm</location>
    </subcellularLocation>
</comment>
<evidence type="ECO:0000256" key="2">
    <source>
        <dbReference type="ARBA" id="ARBA00004496"/>
    </source>
</evidence>
<comment type="similarity">
    <text evidence="3">Belongs to the class-II aminoacyl-tRNA synthetase family. Phe-tRNA synthetase alpha subunit type 2 subfamily.</text>
</comment>
<evidence type="ECO:0000256" key="13">
    <source>
        <dbReference type="ARBA" id="ARBA00023146"/>
    </source>
</evidence>
<keyword evidence="12" id="KW-0648">Protein biosynthesis</keyword>
<dbReference type="NCBIfam" id="NF003210">
    <property type="entry name" value="PRK04172.1"/>
    <property type="match status" value="1"/>
</dbReference>
<comment type="cofactor">
    <cofactor evidence="1">
        <name>Mg(2+)</name>
        <dbReference type="ChEBI" id="CHEBI:18420"/>
    </cofactor>
</comment>
<sequence>MSEELQLLILRTLDTDGEIADTGALLLDGQEVDQLQVLGALNSLGVREMVSHTSLDRERLHLTAEGEQISLHGSHEARVFNVVPSGGTLALANLAGIVGAETAKIGQGQAFKNKWIKKDGAVLKREVESIHDKVREELQKVERGELNEGKEVADLIKRKLVVKKKSTTYHVTKGPNFSTTIQRLATDLTAEMIQSGSWRTAPFKKYNFAAAGLAPEGGALHPLMKVREEFRSIFFELGFQEMPSNHFVESSFWNFDALFQPQQHPARDAHDTFFLKDPASSSSLPEEYLQKVKKVHSEGGYGSIGYQYDWKRDEAEKLILRTHTTSRSTYMLWKLAQEPEFRPVKYFSVDRVFRNETVDATHLAEFHQIEGLIADRGLTLGDLIGFMDQFFKKMGIEKIKFKPAYNPYTEPSMEVFAYHNGLNKWVEIGNSGMFRPEMLRPMGLPEDVRVIAWGLGLERPTMIRYGISNIRDLLGHKCNLDFIRRSGIVRFDKELI</sequence>
<keyword evidence="18" id="KW-1185">Reference proteome</keyword>
<evidence type="ECO:0000256" key="5">
    <source>
        <dbReference type="ARBA" id="ARBA00012814"/>
    </source>
</evidence>
<name>A0A139A3T2_GONPJ</name>
<dbReference type="PANTHER" id="PTHR11538">
    <property type="entry name" value="PHENYLALANYL-TRNA SYNTHETASE"/>
    <property type="match status" value="1"/>
</dbReference>
<evidence type="ECO:0000256" key="15">
    <source>
        <dbReference type="ARBA" id="ARBA00049255"/>
    </source>
</evidence>
<dbReference type="SUPFAM" id="SSF55681">
    <property type="entry name" value="Class II aaRS and biotin synthetases"/>
    <property type="match status" value="1"/>
</dbReference>
<dbReference type="CDD" id="cd00496">
    <property type="entry name" value="PheRS_alpha_core"/>
    <property type="match status" value="1"/>
</dbReference>
<keyword evidence="13" id="KW-0030">Aminoacyl-tRNA synthetase</keyword>
<evidence type="ECO:0000256" key="12">
    <source>
        <dbReference type="ARBA" id="ARBA00022917"/>
    </source>
</evidence>
<evidence type="ECO:0000313" key="17">
    <source>
        <dbReference type="EMBL" id="KXS11477.1"/>
    </source>
</evidence>
<dbReference type="InterPro" id="IPR045864">
    <property type="entry name" value="aa-tRNA-synth_II/BPL/LPL"/>
</dbReference>
<dbReference type="OMA" id="QIEGWVM"/>
<keyword evidence="7 17" id="KW-0436">Ligase</keyword>
<evidence type="ECO:0000256" key="9">
    <source>
        <dbReference type="ARBA" id="ARBA00022741"/>
    </source>
</evidence>
<reference evidence="17 18" key="1">
    <citation type="journal article" date="2015" name="Genome Biol. Evol.">
        <title>Phylogenomic analyses indicate that early fungi evolved digesting cell walls of algal ancestors of land plants.</title>
        <authorList>
            <person name="Chang Y."/>
            <person name="Wang S."/>
            <person name="Sekimoto S."/>
            <person name="Aerts A.L."/>
            <person name="Choi C."/>
            <person name="Clum A."/>
            <person name="LaButti K.M."/>
            <person name="Lindquist E.A."/>
            <person name="Yee Ngan C."/>
            <person name="Ohm R.A."/>
            <person name="Salamov A.A."/>
            <person name="Grigoriev I.V."/>
            <person name="Spatafora J.W."/>
            <person name="Berbee M.L."/>
        </authorList>
    </citation>
    <scope>NUCLEOTIDE SEQUENCE [LARGE SCALE GENOMIC DNA]</scope>
    <source>
        <strain evidence="17 18">JEL478</strain>
    </source>
</reference>
<dbReference type="GO" id="GO:0004826">
    <property type="term" value="F:phenylalanine-tRNA ligase activity"/>
    <property type="evidence" value="ECO:0007669"/>
    <property type="project" value="UniProtKB-EC"/>
</dbReference>
<dbReference type="InterPro" id="IPR002319">
    <property type="entry name" value="Phenylalanyl-tRNA_Synthase"/>
</dbReference>
<dbReference type="GO" id="GO:0009328">
    <property type="term" value="C:phenylalanine-tRNA ligase complex"/>
    <property type="evidence" value="ECO:0007669"/>
    <property type="project" value="EnsemblFungi"/>
</dbReference>
<dbReference type="GO" id="GO:0002161">
    <property type="term" value="F:aminoacyl-tRNA deacylase activity"/>
    <property type="evidence" value="ECO:0007669"/>
    <property type="project" value="EnsemblFungi"/>
</dbReference>
<keyword evidence="11" id="KW-0460">Magnesium</keyword>
<dbReference type="GO" id="GO:0005829">
    <property type="term" value="C:cytosol"/>
    <property type="evidence" value="ECO:0007669"/>
    <property type="project" value="TreeGrafter"/>
</dbReference>
<dbReference type="GO" id="GO:0000049">
    <property type="term" value="F:tRNA binding"/>
    <property type="evidence" value="ECO:0007669"/>
    <property type="project" value="InterPro"/>
</dbReference>
<gene>
    <name evidence="17" type="ORF">M427DRAFT_147821</name>
</gene>
<dbReference type="InterPro" id="IPR004529">
    <property type="entry name" value="Phe-tRNA-synth_IIc_asu"/>
</dbReference>
<keyword evidence="6" id="KW-0963">Cytoplasm</keyword>
<dbReference type="Pfam" id="PF18553">
    <property type="entry name" value="PheRS_DBD3"/>
    <property type="match status" value="1"/>
</dbReference>
<protein>
    <recommendedName>
        <fullName evidence="5">phenylalanine--tRNA ligase</fullName>
        <ecNumber evidence="5">6.1.1.20</ecNumber>
    </recommendedName>
    <alternativeName>
        <fullName evidence="14">Phenylalanyl-tRNA synthetase alpha subunit</fullName>
    </alternativeName>
</protein>
<proteinExistence type="inferred from homology"/>
<dbReference type="FunFam" id="3.30.930.10:FF:000033">
    <property type="entry name" value="Phenylalanine--tRNA ligase alpha subunit"/>
    <property type="match status" value="1"/>
</dbReference>
<dbReference type="GO" id="GO:0006432">
    <property type="term" value="P:phenylalanyl-tRNA aminoacylation"/>
    <property type="evidence" value="ECO:0007669"/>
    <property type="project" value="EnsemblFungi"/>
</dbReference>
<dbReference type="Gene3D" id="3.30.930.10">
    <property type="entry name" value="Bira Bifunctional Protein, Domain 2"/>
    <property type="match status" value="1"/>
</dbReference>
<dbReference type="Proteomes" id="UP000070544">
    <property type="component" value="Unassembled WGS sequence"/>
</dbReference>
<comment type="subunit">
    <text evidence="4">Tetramer of two alpha and two beta subunits.</text>
</comment>
<dbReference type="Pfam" id="PF01409">
    <property type="entry name" value="tRNA-synt_2d"/>
    <property type="match status" value="1"/>
</dbReference>
<dbReference type="AlphaFoldDB" id="A0A139A3T2"/>
<evidence type="ECO:0000259" key="16">
    <source>
        <dbReference type="PROSITE" id="PS50862"/>
    </source>
</evidence>
<evidence type="ECO:0000256" key="14">
    <source>
        <dbReference type="ARBA" id="ARBA00030612"/>
    </source>
</evidence>
<accession>A0A139A3T2</accession>
<evidence type="ECO:0000256" key="11">
    <source>
        <dbReference type="ARBA" id="ARBA00022842"/>
    </source>
</evidence>
<dbReference type="InterPro" id="IPR006195">
    <property type="entry name" value="aa-tRNA-synth_II"/>
</dbReference>
<dbReference type="InterPro" id="IPR040725">
    <property type="entry name" value="PheRS_DBD3"/>
</dbReference>